<dbReference type="InterPro" id="IPR035965">
    <property type="entry name" value="PAS-like_dom_sf"/>
</dbReference>
<evidence type="ECO:0000313" key="3">
    <source>
        <dbReference type="EMBL" id="KJR82495.1"/>
    </source>
</evidence>
<name>A0A0F2M171_SPOSC</name>
<reference evidence="3 4" key="2">
    <citation type="journal article" date="2015" name="Eukaryot. Cell">
        <title>Asexual propagation of a virulent clone complex in a human and feline outbreak of sporotrichosis.</title>
        <authorList>
            <person name="Teixeira Mde M."/>
            <person name="Rodrigues A.M."/>
            <person name="Tsui C.K."/>
            <person name="de Almeida L.G."/>
            <person name="Van Diepeningen A.D."/>
            <person name="van den Ende B.G."/>
            <person name="Fernandes G.F."/>
            <person name="Kano R."/>
            <person name="Hamelin R.C."/>
            <person name="Lopes-Bezerra L.M."/>
            <person name="Vasconcelos A.T."/>
            <person name="de Hoog S."/>
            <person name="de Camargo Z.P."/>
            <person name="Felipe M.S."/>
        </authorList>
    </citation>
    <scope>NUCLEOTIDE SEQUENCE [LARGE SCALE GENOMIC DNA]</scope>
    <source>
        <strain evidence="3 4">1099-18</strain>
    </source>
</reference>
<dbReference type="SUPFAM" id="SSF55785">
    <property type="entry name" value="PYP-like sensor domain (PAS domain)"/>
    <property type="match status" value="1"/>
</dbReference>
<dbReference type="VEuPathDB" id="FungiDB:SPSK_03173"/>
<feature type="compositionally biased region" description="Polar residues" evidence="1">
    <location>
        <begin position="423"/>
        <end position="450"/>
    </location>
</feature>
<keyword evidence="3" id="KW-0407">Ion channel</keyword>
<accession>A0A0F2M171</accession>
<feature type="region of interest" description="Disordered" evidence="1">
    <location>
        <begin position="533"/>
        <end position="589"/>
    </location>
</feature>
<dbReference type="KEGG" id="ssck:SPSK_03173"/>
<protein>
    <submittedName>
        <fullName evidence="3">Potassium channel, voltage-dependent transporter</fullName>
    </submittedName>
</protein>
<dbReference type="RefSeq" id="XP_016585171.1">
    <property type="nucleotide sequence ID" value="XM_016730014.1"/>
</dbReference>
<dbReference type="AlphaFoldDB" id="A0A0F2M171"/>
<organism evidence="3 4">
    <name type="scientific">Sporothrix schenckii 1099-18</name>
    <dbReference type="NCBI Taxonomy" id="1397361"/>
    <lineage>
        <taxon>Eukaryota</taxon>
        <taxon>Fungi</taxon>
        <taxon>Dikarya</taxon>
        <taxon>Ascomycota</taxon>
        <taxon>Pezizomycotina</taxon>
        <taxon>Sordariomycetes</taxon>
        <taxon>Sordariomycetidae</taxon>
        <taxon>Ophiostomatales</taxon>
        <taxon>Ophiostomataceae</taxon>
        <taxon>Sporothrix</taxon>
    </lineage>
</organism>
<evidence type="ECO:0000313" key="4">
    <source>
        <dbReference type="Proteomes" id="UP000033710"/>
    </source>
</evidence>
<evidence type="ECO:0000259" key="2">
    <source>
        <dbReference type="PROSITE" id="PS50112"/>
    </source>
</evidence>
<reference evidence="3 4" key="1">
    <citation type="journal article" date="2014" name="BMC Genomics">
        <title>Comparative genomics of the major fungal agents of human and animal Sporotrichosis: Sporothrix schenckii and Sporothrix brasiliensis.</title>
        <authorList>
            <person name="Teixeira M.M."/>
            <person name="de Almeida L.G."/>
            <person name="Kubitschek-Barreira P."/>
            <person name="Alves F.L."/>
            <person name="Kioshima E.S."/>
            <person name="Abadio A.K."/>
            <person name="Fernandes L."/>
            <person name="Derengowski L.S."/>
            <person name="Ferreira K.S."/>
            <person name="Souza R.C."/>
            <person name="Ruiz J.C."/>
            <person name="de Andrade N.C."/>
            <person name="Paes H.C."/>
            <person name="Nicola A.M."/>
            <person name="Albuquerque P."/>
            <person name="Gerber A.L."/>
            <person name="Martins V.P."/>
            <person name="Peconick L.D."/>
            <person name="Neto A.V."/>
            <person name="Chaucanez C.B."/>
            <person name="Silva P.A."/>
            <person name="Cunha O.L."/>
            <person name="de Oliveira F.F."/>
            <person name="dos Santos T.C."/>
            <person name="Barros A.L."/>
            <person name="Soares M.A."/>
            <person name="de Oliveira L.M."/>
            <person name="Marini M.M."/>
            <person name="Villalobos-Duno H."/>
            <person name="Cunha M.M."/>
            <person name="de Hoog S."/>
            <person name="da Silveira J.F."/>
            <person name="Henrissat B."/>
            <person name="Nino-Vega G.A."/>
            <person name="Cisalpino P.S."/>
            <person name="Mora-Montes H.M."/>
            <person name="Almeida S.R."/>
            <person name="Stajich J.E."/>
            <person name="Lopes-Bezerra L.M."/>
            <person name="Vasconcelos A.T."/>
            <person name="Felipe M.S."/>
        </authorList>
    </citation>
    <scope>NUCLEOTIDE SEQUENCE [LARGE SCALE GENOMIC DNA]</scope>
    <source>
        <strain evidence="3 4">1099-18</strain>
    </source>
</reference>
<dbReference type="NCBIfam" id="TIGR00229">
    <property type="entry name" value="sensory_box"/>
    <property type="match status" value="1"/>
</dbReference>
<dbReference type="PROSITE" id="PS50112">
    <property type="entry name" value="PAS"/>
    <property type="match status" value="1"/>
</dbReference>
<dbReference type="OrthoDB" id="411251at2759"/>
<proteinExistence type="predicted"/>
<dbReference type="GO" id="GO:0034220">
    <property type="term" value="P:monoatomic ion transmembrane transport"/>
    <property type="evidence" value="ECO:0007669"/>
    <property type="project" value="UniProtKB-KW"/>
</dbReference>
<dbReference type="GeneID" id="27665291"/>
<sequence>MEQTFMTIHNANILFASESIVDILGYQLAEVQGKSCFDFFHPEEVPSARSVVSRGVLLDKAAVLHYARILSRDGRWVGCECCFTVVHDVLVASISIYRRNAKSERRAIEAPQIRRIFSCSPRDPRYHMLEHLSPKFKVPPMEREPRAALILNRFTRNLTVMFATTSISTVLGLRPHEIKNKGFYRCIQESCLSEAIECLESAKANDSIAYLRFFFQDPREDDELAESMANGNSNVNNTALAEDAEMAMSGSATSDMDVDEANAINIKVEVDDDAHFSLPSVPLVSEATTSDSPGRLPSIELEAVVSCTSDGLVVILRKARPPIPPAHPPLVAPDYGDGLFAAPWGQQPIQPHFPKESLYTFRAPLLRQYMPLRQNVKDAGGPPLDTLMGSIRDVAVFAWGVVGINPALAAYGRGLPSGEARPTSGSRPGCQQTRHGSTNDNTNTATFSKQNKGKAPENEATSQPRTYTARRVPADASHSALDPVRSSIVSNSCGYQSMLLPSTGSNWGYTHSPETTAALMEQPQTARNLQQLPQNYSSSFPPSSSSPNAPFRRHTTSRGTGYQPPSYGSPVAQGPSATTTGSTQDRHFG</sequence>
<dbReference type="Gene3D" id="3.30.450.20">
    <property type="entry name" value="PAS domain"/>
    <property type="match status" value="1"/>
</dbReference>
<dbReference type="CDD" id="cd00130">
    <property type="entry name" value="PAS"/>
    <property type="match status" value="1"/>
</dbReference>
<evidence type="ECO:0000256" key="1">
    <source>
        <dbReference type="SAM" id="MobiDB-lite"/>
    </source>
</evidence>
<dbReference type="Proteomes" id="UP000033710">
    <property type="component" value="Unassembled WGS sequence"/>
</dbReference>
<dbReference type="InterPro" id="IPR000014">
    <property type="entry name" value="PAS"/>
</dbReference>
<gene>
    <name evidence="3" type="ORF">SPSK_03173</name>
</gene>
<keyword evidence="3" id="KW-0813">Transport</keyword>
<feature type="region of interest" description="Disordered" evidence="1">
    <location>
        <begin position="417"/>
        <end position="483"/>
    </location>
</feature>
<comment type="caution">
    <text evidence="3">The sequence shown here is derived from an EMBL/GenBank/DDBJ whole genome shotgun (WGS) entry which is preliminary data.</text>
</comment>
<feature type="compositionally biased region" description="Low complexity" evidence="1">
    <location>
        <begin position="537"/>
        <end position="547"/>
    </location>
</feature>
<feature type="domain" description="PAS" evidence="2">
    <location>
        <begin position="1"/>
        <end position="59"/>
    </location>
</feature>
<dbReference type="EMBL" id="AXCR01000010">
    <property type="protein sequence ID" value="KJR82495.1"/>
    <property type="molecule type" value="Genomic_DNA"/>
</dbReference>
<keyword evidence="3" id="KW-0406">Ion transport</keyword>
<dbReference type="Pfam" id="PF08447">
    <property type="entry name" value="PAS_3"/>
    <property type="match status" value="1"/>
</dbReference>
<dbReference type="InterPro" id="IPR013655">
    <property type="entry name" value="PAS_fold_3"/>
</dbReference>